<dbReference type="NCBIfam" id="TIGR04183">
    <property type="entry name" value="Por_Secre_tail"/>
    <property type="match status" value="1"/>
</dbReference>
<reference evidence="4" key="1">
    <citation type="submission" date="2023-07" db="EMBL/GenBank/DDBJ databases">
        <title>Two novel species in the genus Flavivirga.</title>
        <authorList>
            <person name="Kwon K."/>
        </authorList>
    </citation>
    <scope>NUCLEOTIDE SEQUENCE</scope>
    <source>
        <strain evidence="4">KCTC 52353</strain>
    </source>
</reference>
<evidence type="ECO:0000256" key="2">
    <source>
        <dbReference type="SAM" id="SignalP"/>
    </source>
</evidence>
<dbReference type="EMBL" id="JAUOEK010000069">
    <property type="protein sequence ID" value="MDO5969397.1"/>
    <property type="molecule type" value="Genomic_DNA"/>
</dbReference>
<dbReference type="Proteomes" id="UP001176883">
    <property type="component" value="Unassembled WGS sequence"/>
</dbReference>
<comment type="caution">
    <text evidence="4">The sequence shown here is derived from an EMBL/GenBank/DDBJ whole genome shotgun (WGS) entry which is preliminary data.</text>
</comment>
<dbReference type="SUPFAM" id="SSF69304">
    <property type="entry name" value="Tricorn protease N-terminal domain"/>
    <property type="match status" value="1"/>
</dbReference>
<protein>
    <submittedName>
        <fullName evidence="4">T9SS type A sorting domain-containing protein</fullName>
    </submittedName>
</protein>
<accession>A0ABT8W8K5</accession>
<dbReference type="InterPro" id="IPR026444">
    <property type="entry name" value="Secre_tail"/>
</dbReference>
<keyword evidence="1 2" id="KW-0732">Signal</keyword>
<feature type="signal peptide" evidence="2">
    <location>
        <begin position="1"/>
        <end position="18"/>
    </location>
</feature>
<feature type="chain" id="PRO_5045998703" evidence="2">
    <location>
        <begin position="19"/>
        <end position="495"/>
    </location>
</feature>
<sequence>MKKIYFYAILLLSGMANSQITLVKDINNSGTQNSFPTDLFAFDGQIYFAADDSSGSNTGGVDVGKELWVSDGTEAGTRLVKNLDGAGSNSDPNNFFILNNALYFQAYDLGTTSYNIYTTDGTEAGTVSLGNNFQGGTPIVVGNKAYMRSFIWNSDFTVLDGIYYEFNGTTFKELPDSGSGSVDIGFASEYIGFDSNTILFNMEYILAGETPLGPELYSYNITDESYTLVKDFGDDGGVNNDYKLMTYLTKLGNSVYFVFDNKLWVTDGTTNGTIQISTANGVNAVKNLYAWEDKLFFEGDAGASDQLYVYDPAADSLTDLSGPFGIPGNHDPIHFAAPGDGYLYYTGKIGGSAYYLFRTDGVDIEGVDVATIDSVDDIVVLNHKLYFEADFVSTVDNIGRELFTYTNDVLNTLNTSTFELDSSFSIYPNPSTNVLNVQSTLGGEINYTIYNITGKQVLKGTIENDIINHNLTSGLYLLKLDNGSLSTTKKIIVKD</sequence>
<evidence type="ECO:0000256" key="1">
    <source>
        <dbReference type="ARBA" id="ARBA00022729"/>
    </source>
</evidence>
<keyword evidence="5" id="KW-1185">Reference proteome</keyword>
<name>A0ABT8W8K5_9FLAO</name>
<feature type="domain" description="Secretion system C-terminal sorting" evidence="3">
    <location>
        <begin position="426"/>
        <end position="493"/>
    </location>
</feature>
<proteinExistence type="predicted"/>
<dbReference type="RefSeq" id="WP_303277084.1">
    <property type="nucleotide sequence ID" value="NZ_JAUOEK010000069.1"/>
</dbReference>
<organism evidence="4 5">
    <name type="scientific">Flavivirga aquimarina</name>
    <dbReference type="NCBI Taxonomy" id="2027862"/>
    <lineage>
        <taxon>Bacteria</taxon>
        <taxon>Pseudomonadati</taxon>
        <taxon>Bacteroidota</taxon>
        <taxon>Flavobacteriia</taxon>
        <taxon>Flavobacteriales</taxon>
        <taxon>Flavobacteriaceae</taxon>
        <taxon>Flavivirga</taxon>
    </lineage>
</organism>
<evidence type="ECO:0000313" key="4">
    <source>
        <dbReference type="EMBL" id="MDO5969397.1"/>
    </source>
</evidence>
<evidence type="ECO:0000259" key="3">
    <source>
        <dbReference type="Pfam" id="PF18962"/>
    </source>
</evidence>
<evidence type="ECO:0000313" key="5">
    <source>
        <dbReference type="Proteomes" id="UP001176883"/>
    </source>
</evidence>
<dbReference type="Pfam" id="PF18962">
    <property type="entry name" value="Por_Secre_tail"/>
    <property type="match status" value="1"/>
</dbReference>
<gene>
    <name evidence="4" type="ORF">Q4Q35_06225</name>
</gene>